<evidence type="ECO:0000313" key="2">
    <source>
        <dbReference type="Proteomes" id="UP000324222"/>
    </source>
</evidence>
<accession>A0A5B7D2S9</accession>
<name>A0A5B7D2S9_PORTR</name>
<proteinExistence type="predicted"/>
<protein>
    <submittedName>
        <fullName evidence="1">Uncharacterized protein</fullName>
    </submittedName>
</protein>
<comment type="caution">
    <text evidence="1">The sequence shown here is derived from an EMBL/GenBank/DDBJ whole genome shotgun (WGS) entry which is preliminary data.</text>
</comment>
<reference evidence="1 2" key="1">
    <citation type="submission" date="2019-05" db="EMBL/GenBank/DDBJ databases">
        <title>Another draft genome of Portunus trituberculatus and its Hox gene families provides insights of decapod evolution.</title>
        <authorList>
            <person name="Jeong J.-H."/>
            <person name="Song I."/>
            <person name="Kim S."/>
            <person name="Choi T."/>
            <person name="Kim D."/>
            <person name="Ryu S."/>
            <person name="Kim W."/>
        </authorList>
    </citation>
    <scope>NUCLEOTIDE SEQUENCE [LARGE SCALE GENOMIC DNA]</scope>
    <source>
        <tissue evidence="1">Muscle</tissue>
    </source>
</reference>
<keyword evidence="2" id="KW-1185">Reference proteome</keyword>
<evidence type="ECO:0000313" key="1">
    <source>
        <dbReference type="EMBL" id="MPC14806.1"/>
    </source>
</evidence>
<dbReference type="AlphaFoldDB" id="A0A5B7D2S9"/>
<organism evidence="1 2">
    <name type="scientific">Portunus trituberculatus</name>
    <name type="common">Swimming crab</name>
    <name type="synonym">Neptunus trituberculatus</name>
    <dbReference type="NCBI Taxonomy" id="210409"/>
    <lineage>
        <taxon>Eukaryota</taxon>
        <taxon>Metazoa</taxon>
        <taxon>Ecdysozoa</taxon>
        <taxon>Arthropoda</taxon>
        <taxon>Crustacea</taxon>
        <taxon>Multicrustacea</taxon>
        <taxon>Malacostraca</taxon>
        <taxon>Eumalacostraca</taxon>
        <taxon>Eucarida</taxon>
        <taxon>Decapoda</taxon>
        <taxon>Pleocyemata</taxon>
        <taxon>Brachyura</taxon>
        <taxon>Eubrachyura</taxon>
        <taxon>Portunoidea</taxon>
        <taxon>Portunidae</taxon>
        <taxon>Portuninae</taxon>
        <taxon>Portunus</taxon>
    </lineage>
</organism>
<sequence length="90" mass="9967">MTAVLKKKKKTIKRHDNKSFCILCYPTPEEQGGSVTQCGALVSHVSHGSQLLHGATRAARRTQQGPHFHLLPRCSLLPSASLRSLRHVEQ</sequence>
<dbReference type="EMBL" id="VSRR010000380">
    <property type="protein sequence ID" value="MPC14806.1"/>
    <property type="molecule type" value="Genomic_DNA"/>
</dbReference>
<gene>
    <name evidence="1" type="ORF">E2C01_007582</name>
</gene>
<dbReference type="Proteomes" id="UP000324222">
    <property type="component" value="Unassembled WGS sequence"/>
</dbReference>